<protein>
    <submittedName>
        <fullName evidence="2">Uncharacterized protein</fullName>
    </submittedName>
</protein>
<dbReference type="AlphaFoldDB" id="A0AAN9AGZ1"/>
<evidence type="ECO:0000256" key="1">
    <source>
        <dbReference type="SAM" id="Phobius"/>
    </source>
</evidence>
<name>A0AAN9AGZ1_HALRR</name>
<keyword evidence="1" id="KW-0472">Membrane</keyword>
<accession>A0AAN9AGZ1</accession>
<organism evidence="2 3">
    <name type="scientific">Halocaridina rubra</name>
    <name type="common">Hawaiian red shrimp</name>
    <dbReference type="NCBI Taxonomy" id="373956"/>
    <lineage>
        <taxon>Eukaryota</taxon>
        <taxon>Metazoa</taxon>
        <taxon>Ecdysozoa</taxon>
        <taxon>Arthropoda</taxon>
        <taxon>Crustacea</taxon>
        <taxon>Multicrustacea</taxon>
        <taxon>Malacostraca</taxon>
        <taxon>Eumalacostraca</taxon>
        <taxon>Eucarida</taxon>
        <taxon>Decapoda</taxon>
        <taxon>Pleocyemata</taxon>
        <taxon>Caridea</taxon>
        <taxon>Atyoidea</taxon>
        <taxon>Atyidae</taxon>
        <taxon>Halocaridina</taxon>
    </lineage>
</organism>
<keyword evidence="1" id="KW-0812">Transmembrane</keyword>
<keyword evidence="3" id="KW-1185">Reference proteome</keyword>
<keyword evidence="1" id="KW-1133">Transmembrane helix</keyword>
<comment type="caution">
    <text evidence="2">The sequence shown here is derived from an EMBL/GenBank/DDBJ whole genome shotgun (WGS) entry which is preliminary data.</text>
</comment>
<feature type="transmembrane region" description="Helical" evidence="1">
    <location>
        <begin position="6"/>
        <end position="25"/>
    </location>
</feature>
<dbReference type="EMBL" id="JAXCGZ010000090">
    <property type="protein sequence ID" value="KAK7086741.1"/>
    <property type="molecule type" value="Genomic_DNA"/>
</dbReference>
<proteinExistence type="predicted"/>
<sequence>MIGLASFYMFFPGAWLLTAGIYLFAASLKVSVTGKAVFITGCDSGFGHGLALRLHSMVCDSCKDLLIKNVSVQSVYLIRN</sequence>
<reference evidence="2 3" key="1">
    <citation type="submission" date="2023-11" db="EMBL/GenBank/DDBJ databases">
        <title>Halocaridina rubra genome assembly.</title>
        <authorList>
            <person name="Smith C."/>
        </authorList>
    </citation>
    <scope>NUCLEOTIDE SEQUENCE [LARGE SCALE GENOMIC DNA]</scope>
    <source>
        <strain evidence="2">EP-1</strain>
        <tissue evidence="2">Whole</tissue>
    </source>
</reference>
<gene>
    <name evidence="2" type="ORF">SK128_017405</name>
</gene>
<evidence type="ECO:0000313" key="2">
    <source>
        <dbReference type="EMBL" id="KAK7086741.1"/>
    </source>
</evidence>
<dbReference type="Proteomes" id="UP001381693">
    <property type="component" value="Unassembled WGS sequence"/>
</dbReference>
<evidence type="ECO:0000313" key="3">
    <source>
        <dbReference type="Proteomes" id="UP001381693"/>
    </source>
</evidence>